<sequence length="215" mass="24050">MAIATKMASPAAISPANMVSLNGGKNVRFNTSKMNPVLLSNDFVSKFCSLNISSRETYMTRWNFAINPIVDSADEAELKKHAPGAAVHVFYAEKDKNVKKLAKSNSRPRISIKERNPKRLSSSASKRIELDYFQVLKYPLVTELAMREILQNNALVFVVDKHADKKNIKAAFEKISGVQTKKVNTLMMPDGNKKAYVMLRPNHSALEVAKKLRIV</sequence>
<name>A0ACC0CHZ4_CATRO</name>
<evidence type="ECO:0000313" key="2">
    <source>
        <dbReference type="Proteomes" id="UP001060085"/>
    </source>
</evidence>
<organism evidence="1 2">
    <name type="scientific">Catharanthus roseus</name>
    <name type="common">Madagascar periwinkle</name>
    <name type="synonym">Vinca rosea</name>
    <dbReference type="NCBI Taxonomy" id="4058"/>
    <lineage>
        <taxon>Eukaryota</taxon>
        <taxon>Viridiplantae</taxon>
        <taxon>Streptophyta</taxon>
        <taxon>Embryophyta</taxon>
        <taxon>Tracheophyta</taxon>
        <taxon>Spermatophyta</taxon>
        <taxon>Magnoliopsida</taxon>
        <taxon>eudicotyledons</taxon>
        <taxon>Gunneridae</taxon>
        <taxon>Pentapetalae</taxon>
        <taxon>asterids</taxon>
        <taxon>lamiids</taxon>
        <taxon>Gentianales</taxon>
        <taxon>Apocynaceae</taxon>
        <taxon>Rauvolfioideae</taxon>
        <taxon>Vinceae</taxon>
        <taxon>Catharanthinae</taxon>
        <taxon>Catharanthus</taxon>
    </lineage>
</organism>
<evidence type="ECO:0000313" key="1">
    <source>
        <dbReference type="EMBL" id="KAI5684423.1"/>
    </source>
</evidence>
<keyword evidence="2" id="KW-1185">Reference proteome</keyword>
<proteinExistence type="predicted"/>
<gene>
    <name evidence="1" type="ORF">M9H77_05651</name>
</gene>
<accession>A0ACC0CHZ4</accession>
<comment type="caution">
    <text evidence="1">The sequence shown here is derived from an EMBL/GenBank/DDBJ whole genome shotgun (WGS) entry which is preliminary data.</text>
</comment>
<dbReference type="Proteomes" id="UP001060085">
    <property type="component" value="Linkage Group LG01"/>
</dbReference>
<protein>
    <submittedName>
        <fullName evidence="1">Uncharacterized protein</fullName>
    </submittedName>
</protein>
<reference evidence="2" key="1">
    <citation type="journal article" date="2023" name="Nat. Plants">
        <title>Single-cell RNA sequencing provides a high-resolution roadmap for understanding the multicellular compartmentation of specialized metabolism.</title>
        <authorList>
            <person name="Sun S."/>
            <person name="Shen X."/>
            <person name="Li Y."/>
            <person name="Li Y."/>
            <person name="Wang S."/>
            <person name="Li R."/>
            <person name="Zhang H."/>
            <person name="Shen G."/>
            <person name="Guo B."/>
            <person name="Wei J."/>
            <person name="Xu J."/>
            <person name="St-Pierre B."/>
            <person name="Chen S."/>
            <person name="Sun C."/>
        </authorList>
    </citation>
    <scope>NUCLEOTIDE SEQUENCE [LARGE SCALE GENOMIC DNA]</scope>
</reference>
<dbReference type="EMBL" id="CM044701">
    <property type="protein sequence ID" value="KAI5684423.1"/>
    <property type="molecule type" value="Genomic_DNA"/>
</dbReference>